<feature type="region of interest" description="Disordered" evidence="1">
    <location>
        <begin position="82"/>
        <end position="102"/>
    </location>
</feature>
<dbReference type="Proteomes" id="UP000799771">
    <property type="component" value="Unassembled WGS sequence"/>
</dbReference>
<dbReference type="OrthoDB" id="5062908at2759"/>
<dbReference type="SMART" id="SM00355">
    <property type="entry name" value="ZnF_C2H2"/>
    <property type="match status" value="2"/>
</dbReference>
<sequence length="547" mass="61209">MVSKFGFACIAVSKLTPVFSDSFFDSPPETGFCISNITEWRKDIPTPIVSSQEFSFSSEFQDMHTSGPFELKDTVSEYSMDSAYQSQSSASRRGPLRPEEYHQDTQGGMNNQFIGSDLYSPSLGSDCYNTMADQSLDMSQMQLPAAAGTWDNPEGPVYANYSAGQDYTHYSTTNGSRFTPSAINMSLQWGTNESLSQSNPFTFTPYSSHGMSFNATAPSQRTWSHAQNDAPARLAAMRSTSSSTVHQDSRRESAYDVNAFIASPVSTASMHLPHSVEYGQSPFLDHRRNENQDTTSTFVPTRSLDEELDIPTPAETAEAKLEEERTKVARSHPLYQQGPDNEGKYHCPEVGKPGCNHKPTSLKCNYDKYVDSHLKPFRCNKKACAELQFSSTACLLRHEREAHGMHGHGSRPHLCHFVDCERAVPGHGFPRRYNLFDHMKRVHQYEGPTTEPSPSIKPLPQKRKKSASEEGSAKRVKVAKVTKISAEQQLQQRRDQMTERFLNKKQHIIDILTKLAGPNDLRDDIQLTKEVVGLHDICANFRESFGG</sequence>
<reference evidence="3" key="1">
    <citation type="journal article" date="2020" name="Stud. Mycol.">
        <title>101 Dothideomycetes genomes: a test case for predicting lifestyles and emergence of pathogens.</title>
        <authorList>
            <person name="Haridas S."/>
            <person name="Albert R."/>
            <person name="Binder M."/>
            <person name="Bloem J."/>
            <person name="Labutti K."/>
            <person name="Salamov A."/>
            <person name="Andreopoulos B."/>
            <person name="Baker S."/>
            <person name="Barry K."/>
            <person name="Bills G."/>
            <person name="Bluhm B."/>
            <person name="Cannon C."/>
            <person name="Castanera R."/>
            <person name="Culley D."/>
            <person name="Daum C."/>
            <person name="Ezra D."/>
            <person name="Gonzalez J."/>
            <person name="Henrissat B."/>
            <person name="Kuo A."/>
            <person name="Liang C."/>
            <person name="Lipzen A."/>
            <person name="Lutzoni F."/>
            <person name="Magnuson J."/>
            <person name="Mondo S."/>
            <person name="Nolan M."/>
            <person name="Ohm R."/>
            <person name="Pangilinan J."/>
            <person name="Park H.-J."/>
            <person name="Ramirez L."/>
            <person name="Alfaro M."/>
            <person name="Sun H."/>
            <person name="Tritt A."/>
            <person name="Yoshinaga Y."/>
            <person name="Zwiers L.-H."/>
            <person name="Turgeon B."/>
            <person name="Goodwin S."/>
            <person name="Spatafora J."/>
            <person name="Crous P."/>
            <person name="Grigoriev I."/>
        </authorList>
    </citation>
    <scope>NUCLEOTIDE SEQUENCE</scope>
    <source>
        <strain evidence="3">CBS 119687</strain>
    </source>
</reference>
<organism evidence="3 4">
    <name type="scientific">Dothidotthia symphoricarpi CBS 119687</name>
    <dbReference type="NCBI Taxonomy" id="1392245"/>
    <lineage>
        <taxon>Eukaryota</taxon>
        <taxon>Fungi</taxon>
        <taxon>Dikarya</taxon>
        <taxon>Ascomycota</taxon>
        <taxon>Pezizomycotina</taxon>
        <taxon>Dothideomycetes</taxon>
        <taxon>Pleosporomycetidae</taxon>
        <taxon>Pleosporales</taxon>
        <taxon>Dothidotthiaceae</taxon>
        <taxon>Dothidotthia</taxon>
    </lineage>
</organism>
<keyword evidence="4" id="KW-1185">Reference proteome</keyword>
<gene>
    <name evidence="3" type="ORF">P153DRAFT_296868</name>
</gene>
<dbReference type="InterPro" id="IPR059009">
    <property type="entry name" value="Znf_C2H2_17_1st"/>
</dbReference>
<protein>
    <recommendedName>
        <fullName evidence="2">C2H2-type domain-containing protein</fullName>
    </recommendedName>
</protein>
<dbReference type="InterPro" id="IPR013087">
    <property type="entry name" value="Znf_C2H2_type"/>
</dbReference>
<evidence type="ECO:0000259" key="2">
    <source>
        <dbReference type="SMART" id="SM00355"/>
    </source>
</evidence>
<dbReference type="Pfam" id="PF26176">
    <property type="entry name" value="zf_C2H2_17_2"/>
    <property type="match status" value="1"/>
</dbReference>
<feature type="compositionally biased region" description="Low complexity" evidence="1">
    <location>
        <begin position="82"/>
        <end position="91"/>
    </location>
</feature>
<feature type="region of interest" description="Disordered" evidence="1">
    <location>
        <begin position="445"/>
        <end position="474"/>
    </location>
</feature>
<dbReference type="EMBL" id="ML977512">
    <property type="protein sequence ID" value="KAF2126875.1"/>
    <property type="molecule type" value="Genomic_DNA"/>
</dbReference>
<feature type="compositionally biased region" description="Basic and acidic residues" evidence="1">
    <location>
        <begin position="317"/>
        <end position="327"/>
    </location>
</feature>
<evidence type="ECO:0000313" key="3">
    <source>
        <dbReference type="EMBL" id="KAF2126875.1"/>
    </source>
</evidence>
<name>A0A6A6A6Q6_9PLEO</name>
<dbReference type="AlphaFoldDB" id="A0A6A6A6Q6"/>
<dbReference type="Pfam" id="PF26177">
    <property type="entry name" value="zf_C2H2_17_1st"/>
    <property type="match status" value="1"/>
</dbReference>
<proteinExistence type="predicted"/>
<dbReference type="GeneID" id="54404549"/>
<evidence type="ECO:0000313" key="4">
    <source>
        <dbReference type="Proteomes" id="UP000799771"/>
    </source>
</evidence>
<dbReference type="InterPro" id="IPR059095">
    <property type="entry name" value="Znf_C2H2_17_2nd"/>
</dbReference>
<accession>A0A6A6A6Q6</accession>
<evidence type="ECO:0000256" key="1">
    <source>
        <dbReference type="SAM" id="MobiDB-lite"/>
    </source>
</evidence>
<feature type="domain" description="C2H2-type" evidence="2">
    <location>
        <begin position="377"/>
        <end position="403"/>
    </location>
</feature>
<dbReference type="Gene3D" id="3.30.160.60">
    <property type="entry name" value="Classic Zinc Finger"/>
    <property type="match status" value="1"/>
</dbReference>
<feature type="region of interest" description="Disordered" evidence="1">
    <location>
        <begin position="285"/>
        <end position="345"/>
    </location>
</feature>
<dbReference type="RefSeq" id="XP_033521267.1">
    <property type="nucleotide sequence ID" value="XM_033664117.1"/>
</dbReference>
<feature type="domain" description="C2H2-type" evidence="2">
    <location>
        <begin position="413"/>
        <end position="443"/>
    </location>
</feature>